<name>A0AAX3EJB9_PAEUR</name>
<dbReference type="SUPFAM" id="SSF54909">
    <property type="entry name" value="Dimeric alpha+beta barrel"/>
    <property type="match status" value="1"/>
</dbReference>
<dbReference type="EMBL" id="CP101185">
    <property type="protein sequence ID" value="UYV98048.1"/>
    <property type="molecule type" value="Genomic_DNA"/>
</dbReference>
<proteinExistence type="predicted"/>
<dbReference type="InterPro" id="IPR013097">
    <property type="entry name" value="Dabb"/>
</dbReference>
<gene>
    <name evidence="2" type="ORF">NL394_02035</name>
</gene>
<dbReference type="SMART" id="SM00886">
    <property type="entry name" value="Dabb"/>
    <property type="match status" value="1"/>
</dbReference>
<evidence type="ECO:0000313" key="3">
    <source>
        <dbReference type="Proteomes" id="UP001163293"/>
    </source>
</evidence>
<sequence length="99" mass="11301">MIRHVFMWQAAETAENSAILDLLTQLSDKLTVIRSWELGGHVGEPNENGEPWDGVLITDFDSWADLESYSSDPFHEEIVQQLLPMVRSRAVVDFIREAE</sequence>
<feature type="domain" description="Stress-response A/B barrel" evidence="1">
    <location>
        <begin position="2"/>
        <end position="94"/>
    </location>
</feature>
<accession>A0AAX3EJB9</accession>
<dbReference type="InterPro" id="IPR011008">
    <property type="entry name" value="Dimeric_a/b-barrel"/>
</dbReference>
<organism evidence="2 3">
    <name type="scientific">Paenarthrobacter ureafaciens</name>
    <dbReference type="NCBI Taxonomy" id="37931"/>
    <lineage>
        <taxon>Bacteria</taxon>
        <taxon>Bacillati</taxon>
        <taxon>Actinomycetota</taxon>
        <taxon>Actinomycetes</taxon>
        <taxon>Micrococcales</taxon>
        <taxon>Micrococcaceae</taxon>
        <taxon>Paenarthrobacter</taxon>
    </lineage>
</organism>
<keyword evidence="3" id="KW-1185">Reference proteome</keyword>
<dbReference type="Gene3D" id="3.30.70.100">
    <property type="match status" value="1"/>
</dbReference>
<dbReference type="PROSITE" id="PS51502">
    <property type="entry name" value="S_R_A_B_BARREL"/>
    <property type="match status" value="1"/>
</dbReference>
<dbReference type="AlphaFoldDB" id="A0AAX3EJB9"/>
<evidence type="ECO:0000313" key="2">
    <source>
        <dbReference type="EMBL" id="UYV98048.1"/>
    </source>
</evidence>
<protein>
    <submittedName>
        <fullName evidence="2">Dabb family protein</fullName>
    </submittedName>
</protein>
<dbReference type="Pfam" id="PF07876">
    <property type="entry name" value="Dabb"/>
    <property type="match status" value="1"/>
</dbReference>
<evidence type="ECO:0000259" key="1">
    <source>
        <dbReference type="PROSITE" id="PS51502"/>
    </source>
</evidence>
<reference evidence="2" key="1">
    <citation type="submission" date="2022-07" db="EMBL/GenBank/DDBJ databases">
        <authorList>
            <person name="Wu T."/>
        </authorList>
    </citation>
    <scope>NUCLEOTIDE SEQUENCE</scope>
    <source>
        <strain evidence="2">SD-1</strain>
    </source>
</reference>
<dbReference type="RefSeq" id="WP_259362807.1">
    <property type="nucleotide sequence ID" value="NZ_CP043010.1"/>
</dbReference>
<dbReference type="Proteomes" id="UP001163293">
    <property type="component" value="Chromosome"/>
</dbReference>